<feature type="chain" id="PRO_5024283825" evidence="9">
    <location>
        <begin position="28"/>
        <end position="209"/>
    </location>
</feature>
<comment type="similarity">
    <text evidence="2">Belongs to the YkuD family.</text>
</comment>
<evidence type="ECO:0000256" key="9">
    <source>
        <dbReference type="SAM" id="SignalP"/>
    </source>
</evidence>
<keyword evidence="5 7" id="KW-0573">Peptidoglycan synthesis</keyword>
<feature type="domain" description="L,D-TPase catalytic" evidence="10">
    <location>
        <begin position="72"/>
        <end position="208"/>
    </location>
</feature>
<feature type="active site" description="Proton donor/acceptor" evidence="7">
    <location>
        <position position="171"/>
    </location>
</feature>
<dbReference type="PANTHER" id="PTHR30582">
    <property type="entry name" value="L,D-TRANSPEPTIDASE"/>
    <property type="match status" value="1"/>
</dbReference>
<dbReference type="CDD" id="cd16913">
    <property type="entry name" value="YkuD_like"/>
    <property type="match status" value="1"/>
</dbReference>
<dbReference type="UniPathway" id="UPA00219"/>
<feature type="compositionally biased region" description="Polar residues" evidence="8">
    <location>
        <begin position="105"/>
        <end position="117"/>
    </location>
</feature>
<reference evidence="11 12" key="1">
    <citation type="submission" date="2019-05" db="EMBL/GenBank/DDBJ databases">
        <title>Verrucobacter flavum gen. nov., sp. nov. a new member of the family Verrucomicrobiaceae.</title>
        <authorList>
            <person name="Szuroczki S."/>
            <person name="Abbaszade G."/>
            <person name="Szabo A."/>
            <person name="Felfoldi T."/>
            <person name="Schumann P."/>
            <person name="Boka K."/>
            <person name="Keki Z."/>
            <person name="Toumi M."/>
            <person name="Toth E."/>
        </authorList>
    </citation>
    <scope>NUCLEOTIDE SEQUENCE [LARGE SCALE GENOMIC DNA]</scope>
    <source>
        <strain evidence="11 12">MG-N-17</strain>
    </source>
</reference>
<evidence type="ECO:0000256" key="2">
    <source>
        <dbReference type="ARBA" id="ARBA00005992"/>
    </source>
</evidence>
<dbReference type="GO" id="GO:0071972">
    <property type="term" value="F:peptidoglycan L,D-transpeptidase activity"/>
    <property type="evidence" value="ECO:0007669"/>
    <property type="project" value="TreeGrafter"/>
</dbReference>
<evidence type="ECO:0000256" key="4">
    <source>
        <dbReference type="ARBA" id="ARBA00022960"/>
    </source>
</evidence>
<evidence type="ECO:0000313" key="11">
    <source>
        <dbReference type="EMBL" id="TLD69574.1"/>
    </source>
</evidence>
<keyword evidence="12" id="KW-1185">Reference proteome</keyword>
<dbReference type="Pfam" id="PF03734">
    <property type="entry name" value="YkuD"/>
    <property type="match status" value="1"/>
</dbReference>
<dbReference type="PROSITE" id="PS52029">
    <property type="entry name" value="LD_TPASE"/>
    <property type="match status" value="1"/>
</dbReference>
<evidence type="ECO:0000256" key="6">
    <source>
        <dbReference type="ARBA" id="ARBA00023316"/>
    </source>
</evidence>
<proteinExistence type="inferred from homology"/>
<protein>
    <submittedName>
        <fullName evidence="11">L,D-transpeptidase</fullName>
    </submittedName>
</protein>
<dbReference type="GO" id="GO:0071555">
    <property type="term" value="P:cell wall organization"/>
    <property type="evidence" value="ECO:0007669"/>
    <property type="project" value="UniProtKB-UniRule"/>
</dbReference>
<keyword evidence="4 7" id="KW-0133">Cell shape</keyword>
<dbReference type="RefSeq" id="WP_138087402.1">
    <property type="nucleotide sequence ID" value="NZ_VAUV01000012.1"/>
</dbReference>
<organism evidence="11 12">
    <name type="scientific">Phragmitibacter flavus</name>
    <dbReference type="NCBI Taxonomy" id="2576071"/>
    <lineage>
        <taxon>Bacteria</taxon>
        <taxon>Pseudomonadati</taxon>
        <taxon>Verrucomicrobiota</taxon>
        <taxon>Verrucomicrobiia</taxon>
        <taxon>Verrucomicrobiales</taxon>
        <taxon>Verrucomicrobiaceae</taxon>
        <taxon>Phragmitibacter</taxon>
    </lineage>
</organism>
<dbReference type="InterPro" id="IPR038063">
    <property type="entry name" value="Transpep_catalytic_dom"/>
</dbReference>
<evidence type="ECO:0000259" key="10">
    <source>
        <dbReference type="PROSITE" id="PS52029"/>
    </source>
</evidence>
<evidence type="ECO:0000256" key="5">
    <source>
        <dbReference type="ARBA" id="ARBA00022984"/>
    </source>
</evidence>
<keyword evidence="3" id="KW-0808">Transferase</keyword>
<keyword evidence="9" id="KW-0732">Signal</keyword>
<dbReference type="EMBL" id="VAUV01000012">
    <property type="protein sequence ID" value="TLD69574.1"/>
    <property type="molecule type" value="Genomic_DNA"/>
</dbReference>
<gene>
    <name evidence="11" type="ORF">FEM03_16585</name>
</gene>
<name>A0A5R8KB83_9BACT</name>
<comment type="caution">
    <text evidence="11">The sequence shown here is derived from an EMBL/GenBank/DDBJ whole genome shotgun (WGS) entry which is preliminary data.</text>
</comment>
<dbReference type="PANTHER" id="PTHR30582:SF2">
    <property type="entry name" value="L,D-TRANSPEPTIDASE YCIB-RELATED"/>
    <property type="match status" value="1"/>
</dbReference>
<dbReference type="Proteomes" id="UP000306196">
    <property type="component" value="Unassembled WGS sequence"/>
</dbReference>
<evidence type="ECO:0000256" key="3">
    <source>
        <dbReference type="ARBA" id="ARBA00022679"/>
    </source>
</evidence>
<feature type="active site" description="Nucleophile" evidence="7">
    <location>
        <position position="184"/>
    </location>
</feature>
<keyword evidence="6 7" id="KW-0961">Cell wall biogenesis/degradation</keyword>
<dbReference type="AlphaFoldDB" id="A0A5R8KB83"/>
<feature type="region of interest" description="Disordered" evidence="8">
    <location>
        <begin position="97"/>
        <end position="117"/>
    </location>
</feature>
<dbReference type="GO" id="GO:0008360">
    <property type="term" value="P:regulation of cell shape"/>
    <property type="evidence" value="ECO:0007669"/>
    <property type="project" value="UniProtKB-UniRule"/>
</dbReference>
<dbReference type="InterPro" id="IPR005490">
    <property type="entry name" value="LD_TPept_cat_dom"/>
</dbReference>
<evidence type="ECO:0000256" key="1">
    <source>
        <dbReference type="ARBA" id="ARBA00004752"/>
    </source>
</evidence>
<comment type="pathway">
    <text evidence="1 7">Cell wall biogenesis; peptidoglycan biosynthesis.</text>
</comment>
<sequence length="209" mass="22679">MALFSLSPTVLRTLGCFMIAVAMSSCAGRQKKHKLTGETQYIDGTRSAAPRYALQQVDVESWWKGDGVAGAPKVVISLGEQKAYFYKGSEVVGVSSVSTGEENHPTPTGSYRIQQKSPAHRSSQYGDYVDASGNVVAENIESGVDPRPPGSKYRGASMPYFMRFNRGIGMHAGFLPGYPASHGCVRMPDHMAQTFYRNVSIGTPVVVKY</sequence>
<dbReference type="InterPro" id="IPR050979">
    <property type="entry name" value="LD-transpeptidase"/>
</dbReference>
<accession>A0A5R8KB83</accession>
<evidence type="ECO:0000256" key="8">
    <source>
        <dbReference type="SAM" id="MobiDB-lite"/>
    </source>
</evidence>
<evidence type="ECO:0000256" key="7">
    <source>
        <dbReference type="PROSITE-ProRule" id="PRU01373"/>
    </source>
</evidence>
<dbReference type="SUPFAM" id="SSF141523">
    <property type="entry name" value="L,D-transpeptidase catalytic domain-like"/>
    <property type="match status" value="1"/>
</dbReference>
<evidence type="ECO:0000313" key="12">
    <source>
        <dbReference type="Proteomes" id="UP000306196"/>
    </source>
</evidence>
<dbReference type="GO" id="GO:0018104">
    <property type="term" value="P:peptidoglycan-protein cross-linking"/>
    <property type="evidence" value="ECO:0007669"/>
    <property type="project" value="TreeGrafter"/>
</dbReference>
<dbReference type="Gene3D" id="2.40.440.10">
    <property type="entry name" value="L,D-transpeptidase catalytic domain-like"/>
    <property type="match status" value="1"/>
</dbReference>
<dbReference type="OrthoDB" id="189120at2"/>
<feature type="signal peptide" evidence="9">
    <location>
        <begin position="1"/>
        <end position="27"/>
    </location>
</feature>
<dbReference type="GO" id="GO:0005576">
    <property type="term" value="C:extracellular region"/>
    <property type="evidence" value="ECO:0007669"/>
    <property type="project" value="TreeGrafter"/>
</dbReference>
<dbReference type="GO" id="GO:0016740">
    <property type="term" value="F:transferase activity"/>
    <property type="evidence" value="ECO:0007669"/>
    <property type="project" value="UniProtKB-KW"/>
</dbReference>